<gene>
    <name evidence="2" type="ORF">CEP51_011523</name>
</gene>
<evidence type="ECO:0000256" key="1">
    <source>
        <dbReference type="SAM" id="MobiDB-lite"/>
    </source>
</evidence>
<evidence type="ECO:0000313" key="2">
    <source>
        <dbReference type="EMBL" id="RSL74525.1"/>
    </source>
</evidence>
<organism evidence="2 3">
    <name type="scientific">Fusarium floridanum</name>
    <dbReference type="NCBI Taxonomy" id="1325733"/>
    <lineage>
        <taxon>Eukaryota</taxon>
        <taxon>Fungi</taxon>
        <taxon>Dikarya</taxon>
        <taxon>Ascomycota</taxon>
        <taxon>Pezizomycotina</taxon>
        <taxon>Sordariomycetes</taxon>
        <taxon>Hypocreomycetidae</taxon>
        <taxon>Hypocreales</taxon>
        <taxon>Nectriaceae</taxon>
        <taxon>Fusarium</taxon>
        <taxon>Fusarium solani species complex</taxon>
    </lineage>
</organism>
<proteinExistence type="predicted"/>
<comment type="caution">
    <text evidence="2">The sequence shown here is derived from an EMBL/GenBank/DDBJ whole genome shotgun (WGS) entry which is preliminary data.</text>
</comment>
<keyword evidence="3" id="KW-1185">Reference proteome</keyword>
<accession>A0A428RAH0</accession>
<dbReference type="AlphaFoldDB" id="A0A428RAH0"/>
<protein>
    <submittedName>
        <fullName evidence="2">Uncharacterized protein</fullName>
    </submittedName>
</protein>
<reference evidence="2 3" key="1">
    <citation type="submission" date="2017-06" db="EMBL/GenBank/DDBJ databases">
        <title>Comparative genomic analysis of Ambrosia Fusariam Clade fungi.</title>
        <authorList>
            <person name="Stajich J.E."/>
            <person name="Carrillo J."/>
            <person name="Kijimoto T."/>
            <person name="Eskalen A."/>
            <person name="O'Donnell K."/>
            <person name="Kasson M."/>
        </authorList>
    </citation>
    <scope>NUCLEOTIDE SEQUENCE [LARGE SCALE GENOMIC DNA]</scope>
    <source>
        <strain evidence="2 3">NRRL62606</strain>
    </source>
</reference>
<feature type="compositionally biased region" description="Polar residues" evidence="1">
    <location>
        <begin position="27"/>
        <end position="38"/>
    </location>
</feature>
<dbReference type="Proteomes" id="UP000287972">
    <property type="component" value="Unassembled WGS sequence"/>
</dbReference>
<feature type="region of interest" description="Disordered" evidence="1">
    <location>
        <begin position="1"/>
        <end position="161"/>
    </location>
</feature>
<dbReference type="EMBL" id="NKCL01000394">
    <property type="protein sequence ID" value="RSL74525.1"/>
    <property type="molecule type" value="Genomic_DNA"/>
</dbReference>
<sequence length="511" mass="58259">MTPEGYEEAQLGGTEPNPMKGEKNSQSHKQTTLKNSTSNKRDSDGHPLKGIEARLPEPQYRTVAGHVSRRANTSVAADPPPPPPAPGRATSSDQRRKRQGKTDGGGFGDDSDDSDPDDQRRGQDNGSPSATGRRSRSRAQNDHEPSSASTSSRPIESFQFKPIEFNSEEQKRLDLRRELRFISSIWENKMQQRSQNAEQAAERKTQLMDYLLRHKKLPMGFTDHNCDKRLDEYLEKSLYQAAIESITKDVSQVMDLIPEFIHLLEHEVFRRCMEVSNAQHAESISHLQSKKTDAVLVMENLVPPYPKMRYRAYLRDDSWLGAVKIFAEAFIDKIMRYTEKERDLPEHLLVEALSVDASDEERTGFALLDRQRRGIRNAYMEWLCEDVNIDSIKNCHVGLLDGLRAMQRLKTLREGTRQEFIWHSDVFDHTGRLLVSLVVFKGNQPLRVQRVKPSELSDIGWNHSNLLPIPWRSSLLEGAVTGERGTRKAVFKVDMDGAVLAIQRSDGRWVY</sequence>
<evidence type="ECO:0000313" key="3">
    <source>
        <dbReference type="Proteomes" id="UP000287972"/>
    </source>
</evidence>
<name>A0A428RAH0_9HYPO</name>
<feature type="compositionally biased region" description="Basic and acidic residues" evidence="1">
    <location>
        <begin position="39"/>
        <end position="55"/>
    </location>
</feature>